<dbReference type="PANTHER" id="PTHR23505:SF79">
    <property type="entry name" value="PROTEIN SPINSTER"/>
    <property type="match status" value="1"/>
</dbReference>
<keyword evidence="5 6" id="KW-0472">Membrane</keyword>
<proteinExistence type="predicted"/>
<feature type="transmembrane region" description="Helical" evidence="6">
    <location>
        <begin position="330"/>
        <end position="351"/>
    </location>
</feature>
<dbReference type="InterPro" id="IPR036259">
    <property type="entry name" value="MFS_trans_sf"/>
</dbReference>
<dbReference type="CDD" id="cd17328">
    <property type="entry name" value="MFS_spinster_like"/>
    <property type="match status" value="1"/>
</dbReference>
<feature type="transmembrane region" description="Helical" evidence="6">
    <location>
        <begin position="178"/>
        <end position="200"/>
    </location>
</feature>
<evidence type="ECO:0000256" key="1">
    <source>
        <dbReference type="ARBA" id="ARBA00004141"/>
    </source>
</evidence>
<evidence type="ECO:0000259" key="7">
    <source>
        <dbReference type="PROSITE" id="PS50850"/>
    </source>
</evidence>
<evidence type="ECO:0000256" key="5">
    <source>
        <dbReference type="ARBA" id="ARBA00023136"/>
    </source>
</evidence>
<keyword evidence="9" id="KW-1185">Reference proteome</keyword>
<evidence type="ECO:0000313" key="9">
    <source>
        <dbReference type="Proteomes" id="UP000551327"/>
    </source>
</evidence>
<organism evidence="8 9">
    <name type="scientific">Novosphingobium piscinae</name>
    <dbReference type="NCBI Taxonomy" id="1507448"/>
    <lineage>
        <taxon>Bacteria</taxon>
        <taxon>Pseudomonadati</taxon>
        <taxon>Pseudomonadota</taxon>
        <taxon>Alphaproteobacteria</taxon>
        <taxon>Sphingomonadales</taxon>
        <taxon>Sphingomonadaceae</taxon>
        <taxon>Novosphingobium</taxon>
    </lineage>
</organism>
<feature type="transmembrane region" description="Helical" evidence="6">
    <location>
        <begin position="67"/>
        <end position="84"/>
    </location>
</feature>
<keyword evidence="2" id="KW-0813">Transport</keyword>
<gene>
    <name evidence="8" type="ORF">H7F53_00900</name>
</gene>
<dbReference type="AlphaFoldDB" id="A0A7X1FVF0"/>
<feature type="transmembrane region" description="Helical" evidence="6">
    <location>
        <begin position="363"/>
        <end position="387"/>
    </location>
</feature>
<dbReference type="Pfam" id="PF07690">
    <property type="entry name" value="MFS_1"/>
    <property type="match status" value="1"/>
</dbReference>
<sequence length="446" mass="46737">MTPPTTPTQAAGDPVLPSMAYRGWFLFVMMLVSASVTGERFMMAVMVEPIKAELGLTDTQIGLSKDLAVTLVYLIAVIPLARLADRWSKRKIVALAATTWSLAVLLCGQARSFLLLLAGRAAIGLGEGAFTPPSQSWIADLFPMRQRATALAIFLLGASLGHLTGPALGGWLTSVYGWRHAMMMAALPGVVLVPLVLFTLREIPPGLADGNAAAAARTEPFWATLRQILAVPTLPLLMLGAGLTTLLTMGLVSWVPAYMDRSFGMSPREAGLGMGGALFLGSLVGHSVGGPLSDWLGRRDLRWYLWIQVVSAIGAASIGFVMLTGSGQHVFLLLGLNMMIGGLSAAPLMAVISGLAPVHARSVAVAVLMVVINVVGLGGGPLFVGWLSDVLTPHYGTAALGMAMRAVLLVGLPSAALSYFASRVCLADFARSGSWDASRPAATALH</sequence>
<accession>A0A7X1FVF0</accession>
<feature type="transmembrane region" description="Helical" evidence="6">
    <location>
        <begin position="271"/>
        <end position="292"/>
    </location>
</feature>
<reference evidence="8 9" key="1">
    <citation type="submission" date="2020-08" db="EMBL/GenBank/DDBJ databases">
        <title>The genome sequence of type strain Novosphingobium piscinae KCTC 42194.</title>
        <authorList>
            <person name="Liu Y."/>
        </authorList>
    </citation>
    <scope>NUCLEOTIDE SEQUENCE [LARGE SCALE GENOMIC DNA]</scope>
    <source>
        <strain evidence="8 9">KCTC 42194</strain>
    </source>
</reference>
<evidence type="ECO:0000256" key="2">
    <source>
        <dbReference type="ARBA" id="ARBA00022448"/>
    </source>
</evidence>
<protein>
    <submittedName>
        <fullName evidence="8">MFS transporter</fullName>
    </submittedName>
</protein>
<feature type="domain" description="Major facilitator superfamily (MFS) profile" evidence="7">
    <location>
        <begin position="25"/>
        <end position="423"/>
    </location>
</feature>
<feature type="transmembrane region" description="Helical" evidence="6">
    <location>
        <begin position="304"/>
        <end position="324"/>
    </location>
</feature>
<dbReference type="RefSeq" id="WP_185677578.1">
    <property type="nucleotide sequence ID" value="NZ_JACLAX010000001.1"/>
</dbReference>
<dbReference type="PROSITE" id="PS50850">
    <property type="entry name" value="MFS"/>
    <property type="match status" value="1"/>
</dbReference>
<dbReference type="GO" id="GO:0016020">
    <property type="term" value="C:membrane"/>
    <property type="evidence" value="ECO:0007669"/>
    <property type="project" value="UniProtKB-SubCell"/>
</dbReference>
<evidence type="ECO:0000313" key="8">
    <source>
        <dbReference type="EMBL" id="MBC2667699.1"/>
    </source>
</evidence>
<evidence type="ECO:0000256" key="3">
    <source>
        <dbReference type="ARBA" id="ARBA00022692"/>
    </source>
</evidence>
<dbReference type="Gene3D" id="1.20.1250.20">
    <property type="entry name" value="MFS general substrate transporter like domains"/>
    <property type="match status" value="1"/>
</dbReference>
<dbReference type="InterPro" id="IPR044770">
    <property type="entry name" value="MFS_spinster-like"/>
</dbReference>
<comment type="caution">
    <text evidence="8">The sequence shown here is derived from an EMBL/GenBank/DDBJ whole genome shotgun (WGS) entry which is preliminary data.</text>
</comment>
<name>A0A7X1FVF0_9SPHN</name>
<dbReference type="InterPro" id="IPR011701">
    <property type="entry name" value="MFS"/>
</dbReference>
<evidence type="ECO:0000256" key="4">
    <source>
        <dbReference type="ARBA" id="ARBA00022989"/>
    </source>
</evidence>
<feature type="transmembrane region" description="Helical" evidence="6">
    <location>
        <begin position="24"/>
        <end position="47"/>
    </location>
</feature>
<evidence type="ECO:0000256" key="6">
    <source>
        <dbReference type="SAM" id="Phobius"/>
    </source>
</evidence>
<comment type="subcellular location">
    <subcellularLocation>
        <location evidence="1">Membrane</location>
        <topology evidence="1">Multi-pass membrane protein</topology>
    </subcellularLocation>
</comment>
<dbReference type="EMBL" id="JACLAX010000001">
    <property type="protein sequence ID" value="MBC2667699.1"/>
    <property type="molecule type" value="Genomic_DNA"/>
</dbReference>
<keyword evidence="4 6" id="KW-1133">Transmembrane helix</keyword>
<dbReference type="Proteomes" id="UP000551327">
    <property type="component" value="Unassembled WGS sequence"/>
</dbReference>
<feature type="transmembrane region" description="Helical" evidence="6">
    <location>
        <begin position="236"/>
        <end position="259"/>
    </location>
</feature>
<dbReference type="GO" id="GO:0022857">
    <property type="term" value="F:transmembrane transporter activity"/>
    <property type="evidence" value="ECO:0007669"/>
    <property type="project" value="InterPro"/>
</dbReference>
<feature type="transmembrane region" description="Helical" evidence="6">
    <location>
        <begin position="151"/>
        <end position="172"/>
    </location>
</feature>
<dbReference type="InterPro" id="IPR020846">
    <property type="entry name" value="MFS_dom"/>
</dbReference>
<dbReference type="SUPFAM" id="SSF103473">
    <property type="entry name" value="MFS general substrate transporter"/>
    <property type="match status" value="1"/>
</dbReference>
<dbReference type="PANTHER" id="PTHR23505">
    <property type="entry name" value="SPINSTER"/>
    <property type="match status" value="1"/>
</dbReference>
<feature type="transmembrane region" description="Helical" evidence="6">
    <location>
        <begin position="399"/>
        <end position="421"/>
    </location>
</feature>
<keyword evidence="3 6" id="KW-0812">Transmembrane</keyword>